<dbReference type="Proteomes" id="UP001596405">
    <property type="component" value="Unassembled WGS sequence"/>
</dbReference>
<evidence type="ECO:0000313" key="1">
    <source>
        <dbReference type="EMBL" id="MFC6997523.1"/>
    </source>
</evidence>
<proteinExistence type="predicted"/>
<dbReference type="EMBL" id="JBHSYQ010000003">
    <property type="protein sequence ID" value="MFC6997523.1"/>
    <property type="molecule type" value="Genomic_DNA"/>
</dbReference>
<sequence length="150" mass="16823">MIHVLIPSNFKEDTFPCLTELTETFSGVPLKVVLFHALAMPTSITELLMLPREGQEAILISTRFTRQCQQLEKEVEQVKSIEPVFFYGSTNVSFRNFLKANKIDVMVSPQEYSYQAISPFSQSPFAFMEKAGLPLITVAPRVTQMASAAV</sequence>
<comment type="caution">
    <text evidence="1">The sequence shown here is derived from an EMBL/GenBank/DDBJ whole genome shotgun (WGS) entry which is preliminary data.</text>
</comment>
<gene>
    <name evidence="1" type="ORF">ACFQHR_07800</name>
</gene>
<protein>
    <recommendedName>
        <fullName evidence="3">Universal stress protein</fullName>
    </recommendedName>
</protein>
<accession>A0ABW2DMG5</accession>
<keyword evidence="2" id="KW-1185">Reference proteome</keyword>
<evidence type="ECO:0000313" key="2">
    <source>
        <dbReference type="Proteomes" id="UP001596405"/>
    </source>
</evidence>
<evidence type="ECO:0008006" key="3">
    <source>
        <dbReference type="Google" id="ProtNLM"/>
    </source>
</evidence>
<name>A0ABW2DMG5_9BACT</name>
<organism evidence="1 2">
    <name type="scientific">Rufibacter roseus</name>
    <dbReference type="NCBI Taxonomy" id="1567108"/>
    <lineage>
        <taxon>Bacteria</taxon>
        <taxon>Pseudomonadati</taxon>
        <taxon>Bacteroidota</taxon>
        <taxon>Cytophagia</taxon>
        <taxon>Cytophagales</taxon>
        <taxon>Hymenobacteraceae</taxon>
        <taxon>Rufibacter</taxon>
    </lineage>
</organism>
<dbReference type="RefSeq" id="WP_066619200.1">
    <property type="nucleotide sequence ID" value="NZ_JBHSYQ010000003.1"/>
</dbReference>
<reference evidence="2" key="1">
    <citation type="journal article" date="2019" name="Int. J. Syst. Evol. Microbiol.">
        <title>The Global Catalogue of Microorganisms (GCM) 10K type strain sequencing project: providing services to taxonomists for standard genome sequencing and annotation.</title>
        <authorList>
            <consortium name="The Broad Institute Genomics Platform"/>
            <consortium name="The Broad Institute Genome Sequencing Center for Infectious Disease"/>
            <person name="Wu L."/>
            <person name="Ma J."/>
        </authorList>
    </citation>
    <scope>NUCLEOTIDE SEQUENCE [LARGE SCALE GENOMIC DNA]</scope>
    <source>
        <strain evidence="2">CGMCC 4.7393</strain>
    </source>
</reference>